<dbReference type="PANTHER" id="PTHR33619:SF3">
    <property type="entry name" value="POLYSACCHARIDE EXPORT PROTEIN GFCE-RELATED"/>
    <property type="match status" value="1"/>
</dbReference>
<evidence type="ECO:0000256" key="6">
    <source>
        <dbReference type="ARBA" id="ARBA00022692"/>
    </source>
</evidence>
<evidence type="ECO:0000313" key="20">
    <source>
        <dbReference type="Proteomes" id="UP000053724"/>
    </source>
</evidence>
<keyword evidence="14" id="KW-0449">Lipoprotein</keyword>
<keyword evidence="9" id="KW-0406">Ion transport</keyword>
<evidence type="ECO:0000259" key="18">
    <source>
        <dbReference type="Pfam" id="PF22461"/>
    </source>
</evidence>
<dbReference type="GO" id="GO:0009279">
    <property type="term" value="C:cell outer membrane"/>
    <property type="evidence" value="ECO:0007669"/>
    <property type="project" value="UniProtKB-SubCell"/>
</dbReference>
<keyword evidence="12" id="KW-0564">Palmitate</keyword>
<dbReference type="Gene3D" id="3.30.1950.10">
    <property type="entry name" value="wza like domain"/>
    <property type="match status" value="1"/>
</dbReference>
<keyword evidence="5" id="KW-0762">Sugar transport</keyword>
<evidence type="ECO:0000256" key="4">
    <source>
        <dbReference type="ARBA" id="ARBA00022452"/>
    </source>
</evidence>
<dbReference type="InterPro" id="IPR003715">
    <property type="entry name" value="Poly_export_N"/>
</dbReference>
<dbReference type="InterPro" id="IPR054765">
    <property type="entry name" value="SLBB_dom"/>
</dbReference>
<sequence length="911" mass="100352">MTQGYILRTLSLVACLSLPVAMAQTPTPEQIQMFKSLPAAQQQALASKYGFALPSATNSASQYDNPEVMLPRQPNLENLSAQPPLNGQDAPLERFGLSLFSGSPSTFAPVGDVPVPSDYTVGAGDEIVIQLFGKDNQTHRLRVNRAGVINFPSLGPVQVAGLKFSEVRQSLGQRVEEQMIGIRSDISLGELRTMQIFVMGDAYKPGAYTVSALTTLSQAIYYSGGFSQSGALRNIQLKREGQLVVQLDLYDLLLKGDNRNDVRLMPGDVVFIGAVDNTVEIRGEVNRPAVYEVKSTETYQDIVKMAGGFTANAYRDKTEVKRYASDGIRKALTLNLANEQGLQTKLNNGDAINVLKKTQALAHYVEIVGDVQHPGFIEWKPGLRVADVFQSVDSAFNATADVNYALVVRQKNLQRDIEVQQINLANAILEPGSRDNLTLQSRDRLLIFNRFNYDDFENTDLSDKETENTAKTLEQAQAQTQAKLEQEKQQQISNTVRVVNASALANTSLPRNNSQLHPLSGGQSLEAHPEAKIQFAGQEMTLAEFEKLKQNTRRNLLAPILLQLYQQAQVGMSPQIAEVVGEVKYPGRYPITAAMPVSALLEAAGGLTFNAYTLRAELARREIDPNHERVTTQISSLDLRQMLSEPSANRWIIQGMDKLNVLEKPAAKIQQTVVLQGEVLFPGTYTVRQGETLAELLKRAGGLTEFANPRGAIFTREALRLQEQKLLNQYAADMRAETAKKTFRADTNLSSVISDPAKTLAFVEEASRSKALGRMVVQLSRIMRDEPGADFMLEDGDFLFVPTFRNTVSIMGEVQVPVTYLLDSGLNVDDYLNKAGGLKKQADADRIFVVRADGSVYKPNSGYWFGNNKEKLQAGDTIVVPIDTDYRDALSTWTAATQILYQTGVAINALK</sequence>
<name>A0A0Q0T800_VIBMT</name>
<evidence type="ECO:0000256" key="9">
    <source>
        <dbReference type="ARBA" id="ARBA00023065"/>
    </source>
</evidence>
<dbReference type="Proteomes" id="UP000053724">
    <property type="component" value="Unassembled WGS sequence"/>
</dbReference>
<dbReference type="GO" id="GO:0015159">
    <property type="term" value="F:polysaccharide transmembrane transporter activity"/>
    <property type="evidence" value="ECO:0007669"/>
    <property type="project" value="InterPro"/>
</dbReference>
<feature type="domain" description="Soluble ligand binding" evidence="17">
    <location>
        <begin position="808"/>
        <end position="858"/>
    </location>
</feature>
<feature type="domain" description="SLBB" evidence="18">
    <location>
        <begin position="195"/>
        <end position="272"/>
    </location>
</feature>
<keyword evidence="4" id="KW-1134">Transmembrane beta strand</keyword>
<dbReference type="Pfam" id="PF10531">
    <property type="entry name" value="SLBB"/>
    <property type="match status" value="4"/>
</dbReference>
<dbReference type="GO" id="GO:0006811">
    <property type="term" value="P:monoatomic ion transport"/>
    <property type="evidence" value="ECO:0007669"/>
    <property type="project" value="UniProtKB-KW"/>
</dbReference>
<evidence type="ECO:0000256" key="2">
    <source>
        <dbReference type="ARBA" id="ARBA00009450"/>
    </source>
</evidence>
<comment type="similarity">
    <text evidence="2">Belongs to the BexD/CtrA/VexA family.</text>
</comment>
<dbReference type="PATRIC" id="fig|1481663.8.peg.1712"/>
<evidence type="ECO:0000256" key="10">
    <source>
        <dbReference type="ARBA" id="ARBA00023114"/>
    </source>
</evidence>
<comment type="subcellular location">
    <subcellularLocation>
        <location evidence="1">Cell outer membrane</location>
        <topology evidence="1">Multi-pass membrane protein</topology>
    </subcellularLocation>
</comment>
<protein>
    <submittedName>
        <fullName evidence="19">OtnA protein</fullName>
    </submittedName>
</protein>
<feature type="domain" description="Soluble ligand binding" evidence="17">
    <location>
        <begin position="279"/>
        <end position="322"/>
    </location>
</feature>
<dbReference type="EMBL" id="LCUF01000017">
    <property type="protein sequence ID" value="KQA23080.1"/>
    <property type="molecule type" value="Genomic_DNA"/>
</dbReference>
<comment type="caution">
    <text evidence="19">The sequence shown here is derived from an EMBL/GenBank/DDBJ whole genome shotgun (WGS) entry which is preliminary data.</text>
</comment>
<keyword evidence="3" id="KW-0813">Transport</keyword>
<evidence type="ECO:0000256" key="11">
    <source>
        <dbReference type="ARBA" id="ARBA00023136"/>
    </source>
</evidence>
<keyword evidence="10" id="KW-0626">Porin</keyword>
<dbReference type="Pfam" id="PF02563">
    <property type="entry name" value="Poly_export"/>
    <property type="match status" value="1"/>
</dbReference>
<evidence type="ECO:0000256" key="15">
    <source>
        <dbReference type="SAM" id="SignalP"/>
    </source>
</evidence>
<feature type="signal peptide" evidence="15">
    <location>
        <begin position="1"/>
        <end position="23"/>
    </location>
</feature>
<dbReference type="PANTHER" id="PTHR33619">
    <property type="entry name" value="POLYSACCHARIDE EXPORT PROTEIN GFCE-RELATED"/>
    <property type="match status" value="1"/>
</dbReference>
<evidence type="ECO:0000256" key="12">
    <source>
        <dbReference type="ARBA" id="ARBA00023139"/>
    </source>
</evidence>
<accession>A0A0Q0T800</accession>
<dbReference type="Pfam" id="PF22461">
    <property type="entry name" value="SLBB_2"/>
    <property type="match status" value="1"/>
</dbReference>
<evidence type="ECO:0000313" key="19">
    <source>
        <dbReference type="EMBL" id="KQA23080.1"/>
    </source>
</evidence>
<reference evidence="19 20" key="1">
    <citation type="journal article" date="2015" name="Genome Biol. Evol.">
        <title>The Dynamics of Genetic Interactions between Vibrio metoecus and Vibrio cholerae, Two Close Relatives Co-Occurring in the Environment.</title>
        <authorList>
            <person name="Orata F.D."/>
            <person name="Kirchberger P.C."/>
            <person name="Meheust R."/>
            <person name="Barlow E.J."/>
            <person name="Tarr C.L."/>
            <person name="Boucher Y."/>
        </authorList>
    </citation>
    <scope>NUCLEOTIDE SEQUENCE [LARGE SCALE GENOMIC DNA]</scope>
    <source>
        <strain evidence="19 20">08-2459</strain>
    </source>
</reference>
<dbReference type="Gene3D" id="3.10.560.10">
    <property type="entry name" value="Outer membrane lipoprotein wza domain like"/>
    <property type="match status" value="6"/>
</dbReference>
<dbReference type="GO" id="GO:0046930">
    <property type="term" value="C:pore complex"/>
    <property type="evidence" value="ECO:0007669"/>
    <property type="project" value="UniProtKB-KW"/>
</dbReference>
<evidence type="ECO:0000256" key="8">
    <source>
        <dbReference type="ARBA" id="ARBA00023047"/>
    </source>
</evidence>
<evidence type="ECO:0000256" key="13">
    <source>
        <dbReference type="ARBA" id="ARBA00023237"/>
    </source>
</evidence>
<evidence type="ECO:0000256" key="7">
    <source>
        <dbReference type="ARBA" id="ARBA00022729"/>
    </source>
</evidence>
<evidence type="ECO:0000256" key="3">
    <source>
        <dbReference type="ARBA" id="ARBA00022448"/>
    </source>
</evidence>
<evidence type="ECO:0000256" key="1">
    <source>
        <dbReference type="ARBA" id="ARBA00004571"/>
    </source>
</evidence>
<proteinExistence type="inferred from homology"/>
<evidence type="ECO:0000259" key="16">
    <source>
        <dbReference type="Pfam" id="PF02563"/>
    </source>
</evidence>
<dbReference type="AlphaFoldDB" id="A0A0Q0T800"/>
<keyword evidence="7 15" id="KW-0732">Signal</keyword>
<evidence type="ECO:0000256" key="14">
    <source>
        <dbReference type="ARBA" id="ARBA00023288"/>
    </source>
</evidence>
<keyword evidence="6" id="KW-0812">Transmembrane</keyword>
<keyword evidence="8" id="KW-0625">Polysaccharide transport</keyword>
<feature type="domain" description="Soluble ligand binding" evidence="17">
    <location>
        <begin position="578"/>
        <end position="621"/>
    </location>
</feature>
<evidence type="ECO:0000256" key="5">
    <source>
        <dbReference type="ARBA" id="ARBA00022597"/>
    </source>
</evidence>
<keyword evidence="11" id="KW-0472">Membrane</keyword>
<organism evidence="19 20">
    <name type="scientific">Vibrio metoecus</name>
    <dbReference type="NCBI Taxonomy" id="1481663"/>
    <lineage>
        <taxon>Bacteria</taxon>
        <taxon>Pseudomonadati</taxon>
        <taxon>Pseudomonadota</taxon>
        <taxon>Gammaproteobacteria</taxon>
        <taxon>Vibrionales</taxon>
        <taxon>Vibrionaceae</taxon>
        <taxon>Vibrio</taxon>
    </lineage>
</organism>
<dbReference type="InterPro" id="IPR019554">
    <property type="entry name" value="Soluble_ligand-bd"/>
</dbReference>
<dbReference type="GO" id="GO:0015288">
    <property type="term" value="F:porin activity"/>
    <property type="evidence" value="ECO:0007669"/>
    <property type="project" value="UniProtKB-KW"/>
</dbReference>
<keyword evidence="13" id="KW-0998">Cell outer membrane</keyword>
<feature type="chain" id="PRO_5006184169" evidence="15">
    <location>
        <begin position="24"/>
        <end position="911"/>
    </location>
</feature>
<feature type="domain" description="Polysaccharide export protein N-terminal" evidence="16">
    <location>
        <begin position="114"/>
        <end position="177"/>
    </location>
</feature>
<dbReference type="InterPro" id="IPR049712">
    <property type="entry name" value="Poly_export"/>
</dbReference>
<gene>
    <name evidence="19" type="ORF">AAY55_12975</name>
</gene>
<feature type="domain" description="Soluble ligand binding" evidence="17">
    <location>
        <begin position="676"/>
        <end position="709"/>
    </location>
</feature>
<evidence type="ECO:0000259" key="17">
    <source>
        <dbReference type="Pfam" id="PF10531"/>
    </source>
</evidence>